<dbReference type="EMBL" id="ACHJ01000158">
    <property type="protein sequence ID" value="EEI16318.1"/>
    <property type="molecule type" value="Genomic_DNA"/>
</dbReference>
<gene>
    <name evidence="1" type="ORF">HMPREF0298_1904</name>
</gene>
<accession>C0XTY4</accession>
<name>C0XTY4_CORLD</name>
<dbReference type="Proteomes" id="UP000006196">
    <property type="component" value="Unassembled WGS sequence"/>
</dbReference>
<sequence length="84" mass="8845">MKNPLQIRPGVLDELARETGARSDKDLAAFLGITETQLEVLRYAVPDPAAVIAFAAKAQAHRKAADLLDGVTNNETATGTGEVA</sequence>
<dbReference type="STRING" id="525263.HMPREF0298_1904"/>
<evidence type="ECO:0000313" key="2">
    <source>
        <dbReference type="Proteomes" id="UP000006196"/>
    </source>
</evidence>
<dbReference type="OrthoDB" id="4424399at2"/>
<comment type="caution">
    <text evidence="1">The sequence shown here is derived from an EMBL/GenBank/DDBJ whole genome shotgun (WGS) entry which is preliminary data.</text>
</comment>
<organism evidence="1 2">
    <name type="scientific">Corynebacterium lipophiloflavum (strain ATCC 700352 / DSM 44291 / CCUG 37336 / JCM 10383 / DMMZ 1944)</name>
    <dbReference type="NCBI Taxonomy" id="525263"/>
    <lineage>
        <taxon>Bacteria</taxon>
        <taxon>Bacillati</taxon>
        <taxon>Actinomycetota</taxon>
        <taxon>Actinomycetes</taxon>
        <taxon>Mycobacteriales</taxon>
        <taxon>Corynebacteriaceae</taxon>
        <taxon>Corynebacterium</taxon>
    </lineage>
</organism>
<dbReference type="RefSeq" id="WP_006839197.1">
    <property type="nucleotide sequence ID" value="NZ_GG667191.1"/>
</dbReference>
<dbReference type="eggNOG" id="ENOG5031VMK">
    <property type="taxonomic scope" value="Bacteria"/>
</dbReference>
<protein>
    <submittedName>
        <fullName evidence="1">Uncharacterized protein</fullName>
    </submittedName>
</protein>
<proteinExistence type="predicted"/>
<dbReference type="HOGENOM" id="CLU_192800_0_0_11"/>
<dbReference type="AlphaFoldDB" id="C0XTY4"/>
<keyword evidence="2" id="KW-1185">Reference proteome</keyword>
<evidence type="ECO:0000313" key="1">
    <source>
        <dbReference type="EMBL" id="EEI16318.1"/>
    </source>
</evidence>
<reference evidence="1" key="1">
    <citation type="submission" date="2009-01" db="EMBL/GenBank/DDBJ databases">
        <authorList>
            <person name="Qin X."/>
            <person name="Bachman B."/>
            <person name="Battles P."/>
            <person name="Bell A."/>
            <person name="Bess C."/>
            <person name="Bickham C."/>
            <person name="Chaboub L."/>
            <person name="Chen D."/>
            <person name="Coyle M."/>
            <person name="Deiros D.R."/>
            <person name="Dinh H."/>
            <person name="Forbes L."/>
            <person name="Fowler G."/>
            <person name="Francisco L."/>
            <person name="Fu Q."/>
            <person name="Gubbala S."/>
            <person name="Hale W."/>
            <person name="Han Y."/>
            <person name="Hemphill L."/>
            <person name="Highlander S.K."/>
            <person name="Hirani K."/>
            <person name="Hogues M."/>
            <person name="Jackson L."/>
            <person name="Jakkamsetti A."/>
            <person name="Javaid M."/>
            <person name="Jiang H."/>
            <person name="Korchina V."/>
            <person name="Kovar C."/>
            <person name="Lara F."/>
            <person name="Lee S."/>
            <person name="Mata R."/>
            <person name="Mathew T."/>
            <person name="Moen C."/>
            <person name="Morales K."/>
            <person name="Munidasa M."/>
            <person name="Nazareth L."/>
            <person name="Ngo R."/>
            <person name="Nguyen L."/>
            <person name="Okwuonu G."/>
            <person name="Ongeri F."/>
            <person name="Patil S."/>
            <person name="Petrosino J."/>
            <person name="Pham C."/>
            <person name="Pham P."/>
            <person name="Pu L.-L."/>
            <person name="Puazo M."/>
            <person name="Raj R."/>
            <person name="Reid J."/>
            <person name="Rouhana J."/>
            <person name="Saada N."/>
            <person name="Shang Y."/>
            <person name="Simmons D."/>
            <person name="Thornton R."/>
            <person name="Warren J."/>
            <person name="Weissenberger G."/>
            <person name="Zhang J."/>
            <person name="Zhang L."/>
            <person name="Zhou C."/>
            <person name="Zhu D."/>
            <person name="Muzny D."/>
            <person name="Worley K."/>
            <person name="Gibbs R."/>
        </authorList>
    </citation>
    <scope>NUCLEOTIDE SEQUENCE [LARGE SCALE GENOMIC DNA]</scope>
    <source>
        <strain evidence="1">DSM 44291</strain>
    </source>
</reference>